<evidence type="ECO:0000256" key="3">
    <source>
        <dbReference type="ARBA" id="ARBA00023163"/>
    </source>
</evidence>
<dbReference type="InterPro" id="IPR012318">
    <property type="entry name" value="HTH_CRP"/>
</dbReference>
<keyword evidence="2" id="KW-0238">DNA-binding</keyword>
<evidence type="ECO:0000259" key="5">
    <source>
        <dbReference type="PROSITE" id="PS51063"/>
    </source>
</evidence>
<dbReference type="SMART" id="SM00419">
    <property type="entry name" value="HTH_CRP"/>
    <property type="match status" value="1"/>
</dbReference>
<evidence type="ECO:0000256" key="2">
    <source>
        <dbReference type="ARBA" id="ARBA00023125"/>
    </source>
</evidence>
<evidence type="ECO:0000259" key="4">
    <source>
        <dbReference type="PROSITE" id="PS50042"/>
    </source>
</evidence>
<dbReference type="InterPro" id="IPR000595">
    <property type="entry name" value="cNMP-bd_dom"/>
</dbReference>
<keyword evidence="3" id="KW-0804">Transcription</keyword>
<feature type="domain" description="Cyclic nucleotide-binding" evidence="4">
    <location>
        <begin position="9"/>
        <end position="81"/>
    </location>
</feature>
<dbReference type="Pfam" id="PF13545">
    <property type="entry name" value="HTH_Crp_2"/>
    <property type="match status" value="1"/>
</dbReference>
<dbReference type="PANTHER" id="PTHR24567">
    <property type="entry name" value="CRP FAMILY TRANSCRIPTIONAL REGULATORY PROTEIN"/>
    <property type="match status" value="1"/>
</dbReference>
<dbReference type="SUPFAM" id="SSF46785">
    <property type="entry name" value="Winged helix' DNA-binding domain"/>
    <property type="match status" value="1"/>
</dbReference>
<dbReference type="CDD" id="cd00092">
    <property type="entry name" value="HTH_CRP"/>
    <property type="match status" value="1"/>
</dbReference>
<dbReference type="RefSeq" id="WP_147600493.1">
    <property type="nucleotide sequence ID" value="NZ_JBBMFC010000002.1"/>
</dbReference>
<evidence type="ECO:0000313" key="6">
    <source>
        <dbReference type="EMBL" id="MEQ2577600.1"/>
    </source>
</evidence>
<name>A0ABV1HZL8_9FIRM</name>
<dbReference type="InterPro" id="IPR036390">
    <property type="entry name" value="WH_DNA-bd_sf"/>
</dbReference>
<dbReference type="PRINTS" id="PR00034">
    <property type="entry name" value="HTHCRP"/>
</dbReference>
<organism evidence="6 7">
    <name type="scientific">Hominiventricola aquisgranensis</name>
    <dbReference type="NCBI Taxonomy" id="3133164"/>
    <lineage>
        <taxon>Bacteria</taxon>
        <taxon>Bacillati</taxon>
        <taxon>Bacillota</taxon>
        <taxon>Clostridia</taxon>
        <taxon>Lachnospirales</taxon>
        <taxon>Lachnospiraceae</taxon>
        <taxon>Hominiventricola</taxon>
    </lineage>
</organism>
<sequence>MKDYLKSSLFRQITREEAERMLECSKSQVREYTAGSVIFGEEDRSRYLYLLLDGKVQIAKHLPSGKRNLLFQIHELEVFGECFSVAGDEYCWYEAVAVKTSKVLVLPSQFVYGFCENACEHHRMLVRNLLDIEARNNLQMTKKLHIITNTTLRQKIALWLMDNSLDQKQVIMDMNREELADYLGVTRPSLSRTMMELQKMGLIKVDGRKVWIMDMEELGKIMEDE</sequence>
<dbReference type="PANTHER" id="PTHR24567:SF58">
    <property type="entry name" value="CYCLIC AMP-BINDING REGULATORY PROTEIN"/>
    <property type="match status" value="1"/>
</dbReference>
<dbReference type="SUPFAM" id="SSF51206">
    <property type="entry name" value="cAMP-binding domain-like"/>
    <property type="match status" value="1"/>
</dbReference>
<comment type="caution">
    <text evidence="6">The sequence shown here is derived from an EMBL/GenBank/DDBJ whole genome shotgun (WGS) entry which is preliminary data.</text>
</comment>
<dbReference type="InterPro" id="IPR018490">
    <property type="entry name" value="cNMP-bd_dom_sf"/>
</dbReference>
<accession>A0ABV1HZL8</accession>
<gene>
    <name evidence="6" type="ORF">WMO62_01935</name>
</gene>
<evidence type="ECO:0000313" key="7">
    <source>
        <dbReference type="Proteomes" id="UP001470288"/>
    </source>
</evidence>
<dbReference type="InterPro" id="IPR014710">
    <property type="entry name" value="RmlC-like_jellyroll"/>
</dbReference>
<evidence type="ECO:0000256" key="1">
    <source>
        <dbReference type="ARBA" id="ARBA00023015"/>
    </source>
</evidence>
<reference evidence="6 7" key="1">
    <citation type="submission" date="2024-03" db="EMBL/GenBank/DDBJ databases">
        <title>Human intestinal bacterial collection.</title>
        <authorList>
            <person name="Pauvert C."/>
            <person name="Hitch T.C.A."/>
            <person name="Clavel T."/>
        </authorList>
    </citation>
    <scope>NUCLEOTIDE SEQUENCE [LARGE SCALE GENOMIC DNA]</scope>
    <source>
        <strain evidence="6 7">CLA-AA-H78B</strain>
    </source>
</reference>
<dbReference type="CDD" id="cd00038">
    <property type="entry name" value="CAP_ED"/>
    <property type="match status" value="1"/>
</dbReference>
<keyword evidence="1" id="KW-0805">Transcription regulation</keyword>
<dbReference type="Proteomes" id="UP001470288">
    <property type="component" value="Unassembled WGS sequence"/>
</dbReference>
<keyword evidence="7" id="KW-1185">Reference proteome</keyword>
<dbReference type="Pfam" id="PF00027">
    <property type="entry name" value="cNMP_binding"/>
    <property type="match status" value="1"/>
</dbReference>
<feature type="domain" description="HTH crp-type" evidence="5">
    <location>
        <begin position="150"/>
        <end position="216"/>
    </location>
</feature>
<dbReference type="InterPro" id="IPR050397">
    <property type="entry name" value="Env_Response_Regulators"/>
</dbReference>
<dbReference type="EMBL" id="JBBMFC010000002">
    <property type="protein sequence ID" value="MEQ2577600.1"/>
    <property type="molecule type" value="Genomic_DNA"/>
</dbReference>
<proteinExistence type="predicted"/>
<dbReference type="PROSITE" id="PS50042">
    <property type="entry name" value="CNMP_BINDING_3"/>
    <property type="match status" value="1"/>
</dbReference>
<dbReference type="Gene3D" id="2.60.120.10">
    <property type="entry name" value="Jelly Rolls"/>
    <property type="match status" value="1"/>
</dbReference>
<protein>
    <submittedName>
        <fullName evidence="6">Crp/Fnr family transcriptional regulator</fullName>
    </submittedName>
</protein>
<dbReference type="SMART" id="SM00100">
    <property type="entry name" value="cNMP"/>
    <property type="match status" value="1"/>
</dbReference>
<dbReference type="PROSITE" id="PS51063">
    <property type="entry name" value="HTH_CRP_2"/>
    <property type="match status" value="1"/>
</dbReference>